<evidence type="ECO:0000313" key="1">
    <source>
        <dbReference type="EMBL" id="UQS25953.1"/>
    </source>
</evidence>
<proteinExistence type="predicted"/>
<dbReference type="RefSeq" id="WP_116110320.1">
    <property type="nucleotide sequence ID" value="NZ_CP091196.1"/>
</dbReference>
<keyword evidence="2" id="KW-1185">Reference proteome</keyword>
<evidence type="ECO:0000313" key="2">
    <source>
        <dbReference type="Proteomes" id="UP000830158"/>
    </source>
</evidence>
<dbReference type="EMBL" id="CP091196">
    <property type="protein sequence ID" value="UQS25953.1"/>
    <property type="molecule type" value="Genomic_DNA"/>
</dbReference>
<dbReference type="Proteomes" id="UP000830158">
    <property type="component" value="Chromosome"/>
</dbReference>
<protein>
    <submittedName>
        <fullName evidence="1">Uncharacterized protein</fullName>
    </submittedName>
</protein>
<name>A0ABY4P0Z1_9PSEU</name>
<sequence length="88" mass="9626">MDEAFTEAGRMVVAGGSLAELISYMRSAPFAATPFNLLRVLTQEVGIPLARAREVLTLIDQDLGSAEGRDAEREWDAIVGQYRTGQVR</sequence>
<organism evidence="1 2">
    <name type="scientific">Amycolatopsis thermalba</name>
    <dbReference type="NCBI Taxonomy" id="944492"/>
    <lineage>
        <taxon>Bacteria</taxon>
        <taxon>Bacillati</taxon>
        <taxon>Actinomycetota</taxon>
        <taxon>Actinomycetes</taxon>
        <taxon>Pseudonocardiales</taxon>
        <taxon>Pseudonocardiaceae</taxon>
        <taxon>Amycolatopsis</taxon>
    </lineage>
</organism>
<accession>A0ABY4P0Z1</accession>
<reference evidence="1" key="1">
    <citation type="submission" date="2022-01" db="EMBL/GenBank/DDBJ databases">
        <title>PSI-footprinting approach for the identification of protein synthesis inhibitor producers.</title>
        <authorList>
            <person name="Handel F."/>
            <person name="Kulik A."/>
            <person name="Wex K.W."/>
            <person name="Berscheid A."/>
            <person name="Saur J.S."/>
            <person name="Winkler A."/>
            <person name="Wibberg D."/>
            <person name="Kalinowski J."/>
            <person name="Broetz-Oesterhelt H."/>
            <person name="Mast Y."/>
        </authorList>
    </citation>
    <scope>NUCLEOTIDE SEQUENCE</scope>
    <source>
        <strain evidence="1">KNN 49.3e</strain>
    </source>
</reference>
<gene>
    <name evidence="1" type="ORF">L1857_25660</name>
</gene>